<organism evidence="1 2">
    <name type="scientific">Ephemerocybe angulata</name>
    <dbReference type="NCBI Taxonomy" id="980116"/>
    <lineage>
        <taxon>Eukaryota</taxon>
        <taxon>Fungi</taxon>
        <taxon>Dikarya</taxon>
        <taxon>Basidiomycota</taxon>
        <taxon>Agaricomycotina</taxon>
        <taxon>Agaricomycetes</taxon>
        <taxon>Agaricomycetidae</taxon>
        <taxon>Agaricales</taxon>
        <taxon>Agaricineae</taxon>
        <taxon>Psathyrellaceae</taxon>
        <taxon>Ephemerocybe</taxon>
    </lineage>
</organism>
<dbReference type="AlphaFoldDB" id="A0A8H6MCI0"/>
<accession>A0A8H6MCI0</accession>
<name>A0A8H6MCI0_9AGAR</name>
<dbReference type="EMBL" id="JACGCI010000016">
    <property type="protein sequence ID" value="KAF6759077.1"/>
    <property type="molecule type" value="Genomic_DNA"/>
</dbReference>
<dbReference type="OrthoDB" id="3359887at2759"/>
<evidence type="ECO:0000313" key="2">
    <source>
        <dbReference type="Proteomes" id="UP000521943"/>
    </source>
</evidence>
<reference evidence="1 2" key="1">
    <citation type="submission" date="2020-07" db="EMBL/GenBank/DDBJ databases">
        <title>Comparative genomics of pyrophilous fungi reveals a link between fire events and developmental genes.</title>
        <authorList>
            <consortium name="DOE Joint Genome Institute"/>
            <person name="Steindorff A.S."/>
            <person name="Carver A."/>
            <person name="Calhoun S."/>
            <person name="Stillman K."/>
            <person name="Liu H."/>
            <person name="Lipzen A."/>
            <person name="Pangilinan J."/>
            <person name="Labutti K."/>
            <person name="Bruns T.D."/>
            <person name="Grigoriev I.V."/>
        </authorList>
    </citation>
    <scope>NUCLEOTIDE SEQUENCE [LARGE SCALE GENOMIC DNA]</scope>
    <source>
        <strain evidence="1 2">CBS 144469</strain>
    </source>
</reference>
<proteinExistence type="predicted"/>
<keyword evidence="2" id="KW-1185">Reference proteome</keyword>
<dbReference type="Proteomes" id="UP000521943">
    <property type="component" value="Unassembled WGS sequence"/>
</dbReference>
<gene>
    <name evidence="1" type="ORF">DFP72DRAFT_1064030</name>
</gene>
<comment type="caution">
    <text evidence="1">The sequence shown here is derived from an EMBL/GenBank/DDBJ whole genome shotgun (WGS) entry which is preliminary data.</text>
</comment>
<evidence type="ECO:0000313" key="1">
    <source>
        <dbReference type="EMBL" id="KAF6759077.1"/>
    </source>
</evidence>
<sequence length="435" mass="49686">MPLAVASKAFIHPAFFPLNPFHLFYENCMPFFWDCWITDSEKDEPIHISAAQGQKLGELIAGAMETLPPSFCGPIHDPYQKRQSQYKAFEWMALLHWYILPIGIELGLNPQLLHVFSQFVTIIEFAMTITPRSQEELDSLQVQVMRFLNDYEFLYVNNDPNKVYRCCLCVFQLFHVPMHIRWFGSIRMGSQATVERSIGEVGHKIHSKKEPFANLTNIIIEQECIRIAQEYYPQLRVGKDARSPAKSHPAMPRLTQELHVRNVDPTHLDAIESFITAKYPDFQGAFSAHLYGKLSLPDGKTLKSQVSDEFSDATRKYRWFEAHLGGKRLYGEAVAFYHVELAGGIISNVAIYKALTSINQPYPTTIRGTWSPDSLNEVMDVSNIQTVVGIFTGPQSKNVYVLRKHPALMLLRPEERGVRDVLDSDRYGEADVELD</sequence>
<protein>
    <submittedName>
        <fullName evidence="1">Uncharacterized protein</fullName>
    </submittedName>
</protein>